<evidence type="ECO:0000256" key="1">
    <source>
        <dbReference type="ARBA" id="ARBA00007754"/>
    </source>
</evidence>
<keyword evidence="3 4" id="KW-0326">Glycosidase</keyword>
<sequence>MQISTLFLVISATVALAQHSLTEALSNPNANTITKTLFNFILSNYGKHILSGQQDVSSYDWVKTNIGKSPAILGVDMIDYSPSRVEFGANSSEVENAIAHHNNGGIVAFVWHWNAPSGLFNTSSQPWYFGFYSDASSFNLGNALSNTTGDDYNLLIRDIDVISTQLKRLQSAGVPILWRPLHEAEGGWFWWGRDKDYTSCKKLWEIMYDRMTNHHELNNLIWVWNSIDPNWYPGDSTVDIVSADLYPSAGDHSPQTDSYNSLKSLVGDLKPVALSECGVIPDPVQLQNTSVHWSWFCTCSPWVLTLDDIGDWKTGMVPSHFGDNAVGRAGQEKLNAPPGLHAKLSLLLVHMLVMSTTESAENLKTGLIISPHTQVLLTAKVSETGTRLYPASRSYQPVLHPSKTLIQSDMSERNGLFRGFNKTNITAKWGLQRYVRSRVTTEDIKNKCANKAGWETRGCGE</sequence>
<dbReference type="InterPro" id="IPR022790">
    <property type="entry name" value="GH26_dom"/>
</dbReference>
<feature type="active site" description="Proton donor" evidence="4">
    <location>
        <position position="183"/>
    </location>
</feature>
<dbReference type="Pfam" id="PF02156">
    <property type="entry name" value="Glyco_hydro_26"/>
    <property type="match status" value="1"/>
</dbReference>
<evidence type="ECO:0000313" key="7">
    <source>
        <dbReference type="EMBL" id="KIM25650.1"/>
    </source>
</evidence>
<evidence type="ECO:0000256" key="3">
    <source>
        <dbReference type="ARBA" id="ARBA00023295"/>
    </source>
</evidence>
<reference evidence="7 8" key="1">
    <citation type="submission" date="2014-04" db="EMBL/GenBank/DDBJ databases">
        <authorList>
            <consortium name="DOE Joint Genome Institute"/>
            <person name="Kuo A."/>
            <person name="Zuccaro A."/>
            <person name="Kohler A."/>
            <person name="Nagy L.G."/>
            <person name="Floudas D."/>
            <person name="Copeland A."/>
            <person name="Barry K.W."/>
            <person name="Cichocki N."/>
            <person name="Veneault-Fourrey C."/>
            <person name="LaButti K."/>
            <person name="Lindquist E.A."/>
            <person name="Lipzen A."/>
            <person name="Lundell T."/>
            <person name="Morin E."/>
            <person name="Murat C."/>
            <person name="Sun H."/>
            <person name="Tunlid A."/>
            <person name="Henrissat B."/>
            <person name="Grigoriev I.V."/>
            <person name="Hibbett D.S."/>
            <person name="Martin F."/>
            <person name="Nordberg H.P."/>
            <person name="Cantor M.N."/>
            <person name="Hua S.X."/>
        </authorList>
    </citation>
    <scope>NUCLEOTIDE SEQUENCE [LARGE SCALE GENOMIC DNA]</scope>
    <source>
        <strain evidence="7 8">MAFF 305830</strain>
    </source>
</reference>
<dbReference type="PROSITE" id="PS51764">
    <property type="entry name" value="GH26"/>
    <property type="match status" value="1"/>
</dbReference>
<dbReference type="GO" id="GO:0006080">
    <property type="term" value="P:substituted mannan metabolic process"/>
    <property type="evidence" value="ECO:0007669"/>
    <property type="project" value="InterPro"/>
</dbReference>
<gene>
    <name evidence="7" type="ORF">M408DRAFT_314920</name>
</gene>
<dbReference type="Proteomes" id="UP000054097">
    <property type="component" value="Unassembled WGS sequence"/>
</dbReference>
<accession>A0A0C3AM59</accession>
<dbReference type="EMBL" id="KN824312">
    <property type="protein sequence ID" value="KIM25650.1"/>
    <property type="molecule type" value="Genomic_DNA"/>
</dbReference>
<dbReference type="AlphaFoldDB" id="A0A0C3AM59"/>
<dbReference type="Gene3D" id="3.20.20.80">
    <property type="entry name" value="Glycosidases"/>
    <property type="match status" value="1"/>
</dbReference>
<proteinExistence type="inferred from homology"/>
<keyword evidence="5" id="KW-0732">Signal</keyword>
<name>A0A0C3AM59_SERVB</name>
<feature type="active site" description="Nucleophile" evidence="4">
    <location>
        <position position="276"/>
    </location>
</feature>
<evidence type="ECO:0000256" key="2">
    <source>
        <dbReference type="ARBA" id="ARBA00022801"/>
    </source>
</evidence>
<dbReference type="InterPro" id="IPR000805">
    <property type="entry name" value="Glyco_hydro_26"/>
</dbReference>
<evidence type="ECO:0000313" key="8">
    <source>
        <dbReference type="Proteomes" id="UP000054097"/>
    </source>
</evidence>
<dbReference type="PANTHER" id="PTHR40079">
    <property type="entry name" value="MANNAN ENDO-1,4-BETA-MANNOSIDASE E-RELATED"/>
    <property type="match status" value="1"/>
</dbReference>
<protein>
    <submittedName>
        <fullName evidence="7">Glycoside hydrolase family 26 protein</fullName>
    </submittedName>
</protein>
<dbReference type="SUPFAM" id="SSF51445">
    <property type="entry name" value="(Trans)glycosidases"/>
    <property type="match status" value="1"/>
</dbReference>
<evidence type="ECO:0000259" key="6">
    <source>
        <dbReference type="PROSITE" id="PS51764"/>
    </source>
</evidence>
<keyword evidence="8" id="KW-1185">Reference proteome</keyword>
<dbReference type="PANTHER" id="PTHR40079:SF4">
    <property type="entry name" value="GH26 DOMAIN-CONTAINING PROTEIN-RELATED"/>
    <property type="match status" value="1"/>
</dbReference>
<reference evidence="8" key="2">
    <citation type="submission" date="2015-01" db="EMBL/GenBank/DDBJ databases">
        <title>Evolutionary Origins and Diversification of the Mycorrhizal Mutualists.</title>
        <authorList>
            <consortium name="DOE Joint Genome Institute"/>
            <consortium name="Mycorrhizal Genomics Consortium"/>
            <person name="Kohler A."/>
            <person name="Kuo A."/>
            <person name="Nagy L.G."/>
            <person name="Floudas D."/>
            <person name="Copeland A."/>
            <person name="Barry K.W."/>
            <person name="Cichocki N."/>
            <person name="Veneault-Fourrey C."/>
            <person name="LaButti K."/>
            <person name="Lindquist E.A."/>
            <person name="Lipzen A."/>
            <person name="Lundell T."/>
            <person name="Morin E."/>
            <person name="Murat C."/>
            <person name="Riley R."/>
            <person name="Ohm R."/>
            <person name="Sun H."/>
            <person name="Tunlid A."/>
            <person name="Henrissat B."/>
            <person name="Grigoriev I.V."/>
            <person name="Hibbett D.S."/>
            <person name="Martin F."/>
        </authorList>
    </citation>
    <scope>NUCLEOTIDE SEQUENCE [LARGE SCALE GENOMIC DNA]</scope>
    <source>
        <strain evidence="8">MAFF 305830</strain>
    </source>
</reference>
<dbReference type="GO" id="GO:0016985">
    <property type="term" value="F:mannan endo-1,4-beta-mannosidase activity"/>
    <property type="evidence" value="ECO:0007669"/>
    <property type="project" value="InterPro"/>
</dbReference>
<dbReference type="HOGENOM" id="CLU_593339_0_0_1"/>
<dbReference type="PRINTS" id="PR00739">
    <property type="entry name" value="GLHYDRLASE26"/>
</dbReference>
<evidence type="ECO:0000256" key="4">
    <source>
        <dbReference type="PROSITE-ProRule" id="PRU01100"/>
    </source>
</evidence>
<dbReference type="OrthoDB" id="5286354at2759"/>
<organism evidence="7 8">
    <name type="scientific">Serendipita vermifera MAFF 305830</name>
    <dbReference type="NCBI Taxonomy" id="933852"/>
    <lineage>
        <taxon>Eukaryota</taxon>
        <taxon>Fungi</taxon>
        <taxon>Dikarya</taxon>
        <taxon>Basidiomycota</taxon>
        <taxon>Agaricomycotina</taxon>
        <taxon>Agaricomycetes</taxon>
        <taxon>Sebacinales</taxon>
        <taxon>Serendipitaceae</taxon>
        <taxon>Serendipita</taxon>
    </lineage>
</organism>
<keyword evidence="2 4" id="KW-0378">Hydrolase</keyword>
<feature type="signal peptide" evidence="5">
    <location>
        <begin position="1"/>
        <end position="17"/>
    </location>
</feature>
<feature type="domain" description="GH26" evidence="6">
    <location>
        <begin position="32"/>
        <end position="330"/>
    </location>
</feature>
<comment type="similarity">
    <text evidence="1 4">Belongs to the glycosyl hydrolase 26 family.</text>
</comment>
<dbReference type="InterPro" id="IPR017853">
    <property type="entry name" value="GH"/>
</dbReference>
<feature type="chain" id="PRO_5002172336" evidence="5">
    <location>
        <begin position="18"/>
        <end position="461"/>
    </location>
</feature>
<evidence type="ECO:0000256" key="5">
    <source>
        <dbReference type="SAM" id="SignalP"/>
    </source>
</evidence>